<proteinExistence type="predicted"/>
<evidence type="ECO:0000256" key="2">
    <source>
        <dbReference type="ARBA" id="ARBA00022475"/>
    </source>
</evidence>
<dbReference type="NCBIfam" id="TIGR00360">
    <property type="entry name" value="ComEC_N-term"/>
    <property type="match status" value="1"/>
</dbReference>
<gene>
    <name evidence="9" type="ORF">EAH69_04490</name>
</gene>
<evidence type="ECO:0000256" key="6">
    <source>
        <dbReference type="SAM" id="Phobius"/>
    </source>
</evidence>
<dbReference type="Pfam" id="PF13567">
    <property type="entry name" value="DUF4131"/>
    <property type="match status" value="1"/>
</dbReference>
<feature type="transmembrane region" description="Helical" evidence="6">
    <location>
        <begin position="485"/>
        <end position="503"/>
    </location>
</feature>
<dbReference type="EMBL" id="RDOJ01000004">
    <property type="protein sequence ID" value="RLZ11686.1"/>
    <property type="molecule type" value="Genomic_DNA"/>
</dbReference>
<keyword evidence="10" id="KW-1185">Reference proteome</keyword>
<feature type="transmembrane region" description="Helical" evidence="6">
    <location>
        <begin position="31"/>
        <end position="51"/>
    </location>
</feature>
<protein>
    <submittedName>
        <fullName evidence="9">ComEC family competence protein</fullName>
    </submittedName>
</protein>
<dbReference type="Proteomes" id="UP000275348">
    <property type="component" value="Unassembled WGS sequence"/>
</dbReference>
<feature type="transmembrane region" description="Helical" evidence="6">
    <location>
        <begin position="453"/>
        <end position="473"/>
    </location>
</feature>
<feature type="domain" description="ComEC/Rec2-related protein" evidence="7">
    <location>
        <begin position="212"/>
        <end position="472"/>
    </location>
</feature>
<keyword evidence="3 6" id="KW-0812">Transmembrane</keyword>
<evidence type="ECO:0000259" key="7">
    <source>
        <dbReference type="Pfam" id="PF03772"/>
    </source>
</evidence>
<dbReference type="PANTHER" id="PTHR30619:SF1">
    <property type="entry name" value="RECOMBINATION PROTEIN 2"/>
    <property type="match status" value="1"/>
</dbReference>
<dbReference type="InterPro" id="IPR025405">
    <property type="entry name" value="DUF4131"/>
</dbReference>
<feature type="transmembrane region" description="Helical" evidence="6">
    <location>
        <begin position="266"/>
        <end position="283"/>
    </location>
</feature>
<dbReference type="InterPro" id="IPR052159">
    <property type="entry name" value="Competence_DNA_uptake"/>
</dbReference>
<evidence type="ECO:0000256" key="4">
    <source>
        <dbReference type="ARBA" id="ARBA00022989"/>
    </source>
</evidence>
<feature type="transmembrane region" description="Helical" evidence="6">
    <location>
        <begin position="335"/>
        <end position="353"/>
    </location>
</feature>
<evidence type="ECO:0000256" key="5">
    <source>
        <dbReference type="ARBA" id="ARBA00023136"/>
    </source>
</evidence>
<keyword evidence="5 6" id="KW-0472">Membrane</keyword>
<feature type="domain" description="DUF4131" evidence="8">
    <location>
        <begin position="33"/>
        <end position="169"/>
    </location>
</feature>
<keyword evidence="2" id="KW-1003">Cell membrane</keyword>
<evidence type="ECO:0000256" key="3">
    <source>
        <dbReference type="ARBA" id="ARBA00022692"/>
    </source>
</evidence>
<evidence type="ECO:0000256" key="1">
    <source>
        <dbReference type="ARBA" id="ARBA00004651"/>
    </source>
</evidence>
<comment type="subcellular location">
    <subcellularLocation>
        <location evidence="1">Cell membrane</location>
        <topology evidence="1">Multi-pass membrane protein</topology>
    </subcellularLocation>
</comment>
<evidence type="ECO:0000259" key="8">
    <source>
        <dbReference type="Pfam" id="PF13567"/>
    </source>
</evidence>
<keyword evidence="4 6" id="KW-1133">Transmembrane helix</keyword>
<feature type="transmembrane region" description="Helical" evidence="6">
    <location>
        <begin position="228"/>
        <end position="254"/>
    </location>
</feature>
<dbReference type="Pfam" id="PF03772">
    <property type="entry name" value="Competence"/>
    <property type="match status" value="1"/>
</dbReference>
<dbReference type="InterPro" id="IPR004477">
    <property type="entry name" value="ComEC_N"/>
</dbReference>
<dbReference type="AlphaFoldDB" id="A0A3L9MHS2"/>
<accession>A0A3L9MHS2</accession>
<dbReference type="OrthoDB" id="9761531at2"/>
<sequence length="667" mass="77904">MKKYLFSYLVICFSLGIYFSENLIPAANLRIYFIILFFCLFFSQLINSTILKTLGFCIQFMIVGFLINTTNKTTHTNTFELDETAKVYQVILDNKYKTTHKYYKFKTKNLTNNHTGLIHIPIDSTNYYPKDTLIIYGKTYPLTTPKNPYQFDYSAYLNRQNIDHMIYAEHVLKHSSNHNHWKKFTVKSKDNIREKMKEFGYSTETRSIISSMLLGDRSEITQELNDSYVATGVVHILSISGLHVVMIYIILQYILKPILWLKNGKYIRIILSLIIIWIFAFYVDMQPPVFRSALMISIYYISELIKRPKNIYHTIALSAFIILIFQPQYLFDVGFQLSFSAVFFIVWLNPIYKKIYQPKHKISRYFYDLSTTSISAQLGTMPFATYYFNQFSGLFLLGNLVLIPASFFMIVGSIIAILLLSLDVNFSLFTTIFNFYIEACNSYIKWLSNFDSFVLKQLYISSLTAILILVILHQLRPLVLKNSKISILLILGSILLIQAYRFVDLNRIRKSKEIVIFQQFKESLIGVRNGQNLKIFSSENLDSSLTKQYTIRPFEVRNRIINTEYFHIDSAIIHPELYKSKSILRIENMSFFVGQDLNQIPEKTDYILVRNSSFKPENLDKLPQIKRVIADGSNYPSYVLELESILKTESDSLLFKTSEQGYFQIKF</sequence>
<evidence type="ECO:0000313" key="10">
    <source>
        <dbReference type="Proteomes" id="UP000275348"/>
    </source>
</evidence>
<organism evidence="9 10">
    <name type="scientific">Faecalibacter macacae</name>
    <dbReference type="NCBI Taxonomy" id="1859289"/>
    <lineage>
        <taxon>Bacteria</taxon>
        <taxon>Pseudomonadati</taxon>
        <taxon>Bacteroidota</taxon>
        <taxon>Flavobacteriia</taxon>
        <taxon>Flavobacteriales</taxon>
        <taxon>Weeksellaceae</taxon>
        <taxon>Faecalibacter</taxon>
    </lineage>
</organism>
<dbReference type="RefSeq" id="WP_121933992.1">
    <property type="nucleotide sequence ID" value="NZ_RDOJ01000004.1"/>
</dbReference>
<feature type="transmembrane region" description="Helical" evidence="6">
    <location>
        <begin position="6"/>
        <end position="24"/>
    </location>
</feature>
<feature type="transmembrane region" description="Helical" evidence="6">
    <location>
        <begin position="394"/>
        <end position="420"/>
    </location>
</feature>
<dbReference type="PANTHER" id="PTHR30619">
    <property type="entry name" value="DNA INTERNALIZATION/COMPETENCE PROTEIN COMEC/REC2"/>
    <property type="match status" value="1"/>
</dbReference>
<reference evidence="9 10" key="1">
    <citation type="submission" date="2018-10" db="EMBL/GenBank/DDBJ databases">
        <authorList>
            <person name="Chen X."/>
        </authorList>
    </citation>
    <scope>NUCLEOTIDE SEQUENCE [LARGE SCALE GENOMIC DNA]</scope>
    <source>
        <strain evidence="9 10">YIM 102668</strain>
    </source>
</reference>
<name>A0A3L9MHS2_9FLAO</name>
<evidence type="ECO:0000313" key="9">
    <source>
        <dbReference type="EMBL" id="RLZ11686.1"/>
    </source>
</evidence>
<dbReference type="GO" id="GO:0005886">
    <property type="term" value="C:plasma membrane"/>
    <property type="evidence" value="ECO:0007669"/>
    <property type="project" value="UniProtKB-SubCell"/>
</dbReference>
<feature type="transmembrane region" description="Helical" evidence="6">
    <location>
        <begin position="312"/>
        <end position="329"/>
    </location>
</feature>
<comment type="caution">
    <text evidence="9">The sequence shown here is derived from an EMBL/GenBank/DDBJ whole genome shotgun (WGS) entry which is preliminary data.</text>
</comment>